<sequence length="97" mass="10671">MVFSSTTSDWTRPHLFSASQVPADQLGSSLVALHRRMEMESRLVGWGGNGILQYLSPAIPTKPRHAHQATPTEPVRSNERQSVLPVMSKMVQSGKST</sequence>
<dbReference type="EMBL" id="AZIM01006011">
    <property type="protein sequence ID" value="ETE58992.1"/>
    <property type="molecule type" value="Genomic_DNA"/>
</dbReference>
<accession>V8NBR2</accession>
<feature type="region of interest" description="Disordered" evidence="1">
    <location>
        <begin position="62"/>
        <end position="81"/>
    </location>
</feature>
<name>V8NBR2_OPHHA</name>
<evidence type="ECO:0000313" key="3">
    <source>
        <dbReference type="Proteomes" id="UP000018936"/>
    </source>
</evidence>
<evidence type="ECO:0000313" key="2">
    <source>
        <dbReference type="EMBL" id="ETE58992.1"/>
    </source>
</evidence>
<dbReference type="AlphaFoldDB" id="V8NBR2"/>
<gene>
    <name evidence="2" type="ORF">L345_15280</name>
</gene>
<organism evidence="2 3">
    <name type="scientific">Ophiophagus hannah</name>
    <name type="common">King cobra</name>
    <name type="synonym">Naja hannah</name>
    <dbReference type="NCBI Taxonomy" id="8665"/>
    <lineage>
        <taxon>Eukaryota</taxon>
        <taxon>Metazoa</taxon>
        <taxon>Chordata</taxon>
        <taxon>Craniata</taxon>
        <taxon>Vertebrata</taxon>
        <taxon>Euteleostomi</taxon>
        <taxon>Lepidosauria</taxon>
        <taxon>Squamata</taxon>
        <taxon>Bifurcata</taxon>
        <taxon>Unidentata</taxon>
        <taxon>Episquamata</taxon>
        <taxon>Toxicofera</taxon>
        <taxon>Serpentes</taxon>
        <taxon>Colubroidea</taxon>
        <taxon>Elapidae</taxon>
        <taxon>Elapinae</taxon>
        <taxon>Ophiophagus</taxon>
    </lineage>
</organism>
<keyword evidence="3" id="KW-1185">Reference proteome</keyword>
<protein>
    <submittedName>
        <fullName evidence="2">Uncharacterized protein</fullName>
    </submittedName>
</protein>
<evidence type="ECO:0000256" key="1">
    <source>
        <dbReference type="SAM" id="MobiDB-lite"/>
    </source>
</evidence>
<comment type="caution">
    <text evidence="2">The sequence shown here is derived from an EMBL/GenBank/DDBJ whole genome shotgun (WGS) entry which is preliminary data.</text>
</comment>
<proteinExistence type="predicted"/>
<reference evidence="2 3" key="1">
    <citation type="journal article" date="2013" name="Proc. Natl. Acad. Sci. U.S.A.">
        <title>The king cobra genome reveals dynamic gene evolution and adaptation in the snake venom system.</title>
        <authorList>
            <person name="Vonk F.J."/>
            <person name="Casewell N.R."/>
            <person name="Henkel C.V."/>
            <person name="Heimberg A.M."/>
            <person name="Jansen H.J."/>
            <person name="McCleary R.J."/>
            <person name="Kerkkamp H.M."/>
            <person name="Vos R.A."/>
            <person name="Guerreiro I."/>
            <person name="Calvete J.J."/>
            <person name="Wuster W."/>
            <person name="Woods A.E."/>
            <person name="Logan J.M."/>
            <person name="Harrison R.A."/>
            <person name="Castoe T.A."/>
            <person name="de Koning A.P."/>
            <person name="Pollock D.D."/>
            <person name="Yandell M."/>
            <person name="Calderon D."/>
            <person name="Renjifo C."/>
            <person name="Currier R.B."/>
            <person name="Salgado D."/>
            <person name="Pla D."/>
            <person name="Sanz L."/>
            <person name="Hyder A.S."/>
            <person name="Ribeiro J.M."/>
            <person name="Arntzen J.W."/>
            <person name="van den Thillart G.E."/>
            <person name="Boetzer M."/>
            <person name="Pirovano W."/>
            <person name="Dirks R.P."/>
            <person name="Spaink H.P."/>
            <person name="Duboule D."/>
            <person name="McGlinn E."/>
            <person name="Kini R.M."/>
            <person name="Richardson M.K."/>
        </authorList>
    </citation>
    <scope>NUCLEOTIDE SEQUENCE</scope>
    <source>
        <tissue evidence="2">Blood</tissue>
    </source>
</reference>
<dbReference type="Proteomes" id="UP000018936">
    <property type="component" value="Unassembled WGS sequence"/>
</dbReference>
<feature type="non-terminal residue" evidence="2">
    <location>
        <position position="1"/>
    </location>
</feature>